<accession>A0AAD4MUS0</accession>
<feature type="compositionally biased region" description="Basic and acidic residues" evidence="9">
    <location>
        <begin position="519"/>
        <end position="529"/>
    </location>
</feature>
<comment type="caution">
    <text evidence="11">The sequence shown here is derived from an EMBL/GenBank/DDBJ whole genome shotgun (WGS) entry which is preliminary data.</text>
</comment>
<feature type="region of interest" description="Disordered" evidence="9">
    <location>
        <begin position="406"/>
        <end position="538"/>
    </location>
</feature>
<keyword evidence="7" id="KW-0804">Transcription</keyword>
<evidence type="ECO:0000259" key="10">
    <source>
        <dbReference type="PROSITE" id="PS50254"/>
    </source>
</evidence>
<dbReference type="InterPro" id="IPR037059">
    <property type="entry name" value="RHD_DNA_bind_dom_sf"/>
</dbReference>
<keyword evidence="4" id="KW-0597">Phosphoprotein</keyword>
<dbReference type="GO" id="GO:0000981">
    <property type="term" value="F:DNA-binding transcription factor activity, RNA polymerase II-specific"/>
    <property type="evidence" value="ECO:0007669"/>
    <property type="project" value="TreeGrafter"/>
</dbReference>
<keyword evidence="3" id="KW-0963">Cytoplasm</keyword>
<sequence length="538" mass="59420">MEDGSAPSLMSTSVPSSMPNFDPSTFEYDSWLAPLWQPAPMTLPLQSAHIPQQMLLMGSSHASMPQIAAHTGATLQSESNFMAKKAHKSLTLSEVMHRSVSKKETLEGNSSNLPYKLLVTRQPEEQHRARYLSEGSRGAIKDRSGSSHCTIQLAGFYRPTRVELFAASGSGAIVPHPYYRLIPVSGKSANATPCQKIAAADGIECLEITLRPENRMTAILDCMGLLKICSYDAKQRRIVRNAAGGSSSNSTRKSALSLDAQNFSANALQNSVRIVIRAYIPIDNVIGGELLQTYNVLQVETEPIRCVQQLGVPEVLKMSLGAAIAKGGAELFIIGRNFDRNTKVVFREYKEDGTLGWSADATMDKTYLHQCHIVCTVPPYHSLYRSGNVSVTVVCGNKSSHPRTFRYNPCVPEDEEDDWRPPGSPQEAMAELYDPYGNRDRRRSYHKMSLGDKQSESAPVSYCPSGMPFFDYDDGPAQQPRPFVPRRPSPNQEQTFSSPNSTSGSSSESRSQELCEYEPAQKRDKRELSNDGPYAMFP</sequence>
<dbReference type="InterPro" id="IPR008366">
    <property type="entry name" value="NFAT"/>
</dbReference>
<dbReference type="AlphaFoldDB" id="A0AAD4MUS0"/>
<dbReference type="InterPro" id="IPR008967">
    <property type="entry name" value="p53-like_TF_DNA-bd_sf"/>
</dbReference>
<dbReference type="InterPro" id="IPR011539">
    <property type="entry name" value="RHD_DNA_bind_dom"/>
</dbReference>
<dbReference type="Proteomes" id="UP001201812">
    <property type="component" value="Unassembled WGS sequence"/>
</dbReference>
<evidence type="ECO:0000256" key="3">
    <source>
        <dbReference type="ARBA" id="ARBA00022490"/>
    </source>
</evidence>
<dbReference type="SUPFAM" id="SSF81296">
    <property type="entry name" value="E set domains"/>
    <property type="match status" value="1"/>
</dbReference>
<keyword evidence="12" id="KW-1185">Reference proteome</keyword>
<evidence type="ECO:0000313" key="12">
    <source>
        <dbReference type="Proteomes" id="UP001201812"/>
    </source>
</evidence>
<gene>
    <name evidence="11" type="ORF">DdX_14267</name>
</gene>
<evidence type="ECO:0000256" key="7">
    <source>
        <dbReference type="ARBA" id="ARBA00023163"/>
    </source>
</evidence>
<comment type="subcellular location">
    <subcellularLocation>
        <location evidence="2">Cytoplasm</location>
    </subcellularLocation>
    <subcellularLocation>
        <location evidence="1">Nucleus</location>
    </subcellularLocation>
</comment>
<dbReference type="InterPro" id="IPR002909">
    <property type="entry name" value="IPT_dom"/>
</dbReference>
<dbReference type="PANTHER" id="PTHR12533:SF7">
    <property type="entry name" value="NFAT NUCLEAR FACTOR, ISOFORM B"/>
    <property type="match status" value="1"/>
</dbReference>
<dbReference type="SMART" id="SM00429">
    <property type="entry name" value="IPT"/>
    <property type="match status" value="1"/>
</dbReference>
<reference evidence="11" key="1">
    <citation type="submission" date="2022-01" db="EMBL/GenBank/DDBJ databases">
        <title>Genome Sequence Resource for Two Populations of Ditylenchus destructor, the Migratory Endoparasitic Phytonematode.</title>
        <authorList>
            <person name="Zhang H."/>
            <person name="Lin R."/>
            <person name="Xie B."/>
        </authorList>
    </citation>
    <scope>NUCLEOTIDE SEQUENCE</scope>
    <source>
        <strain evidence="11">BazhouSP</strain>
    </source>
</reference>
<dbReference type="InterPro" id="IPR013783">
    <property type="entry name" value="Ig-like_fold"/>
</dbReference>
<dbReference type="EMBL" id="JAKKPZ010000068">
    <property type="protein sequence ID" value="KAI1704400.1"/>
    <property type="molecule type" value="Genomic_DNA"/>
</dbReference>
<keyword evidence="5" id="KW-0805">Transcription regulation</keyword>
<dbReference type="GO" id="GO:0000978">
    <property type="term" value="F:RNA polymerase II cis-regulatory region sequence-specific DNA binding"/>
    <property type="evidence" value="ECO:0007669"/>
    <property type="project" value="TreeGrafter"/>
</dbReference>
<feature type="domain" description="RHD" evidence="10">
    <location>
        <begin position="115"/>
        <end position="311"/>
    </location>
</feature>
<proteinExistence type="predicted"/>
<evidence type="ECO:0000256" key="1">
    <source>
        <dbReference type="ARBA" id="ARBA00004123"/>
    </source>
</evidence>
<dbReference type="InterPro" id="IPR014756">
    <property type="entry name" value="Ig_E-set"/>
</dbReference>
<evidence type="ECO:0000256" key="4">
    <source>
        <dbReference type="ARBA" id="ARBA00022553"/>
    </source>
</evidence>
<dbReference type="InterPro" id="IPR031337">
    <property type="entry name" value="KDPG/KHG_AS_1"/>
</dbReference>
<dbReference type="PROSITE" id="PS50254">
    <property type="entry name" value="REL_2"/>
    <property type="match status" value="1"/>
</dbReference>
<name>A0AAD4MUS0_9BILA</name>
<dbReference type="GO" id="GO:0005634">
    <property type="term" value="C:nucleus"/>
    <property type="evidence" value="ECO:0007669"/>
    <property type="project" value="UniProtKB-SubCell"/>
</dbReference>
<dbReference type="GO" id="GO:0005737">
    <property type="term" value="C:cytoplasm"/>
    <property type="evidence" value="ECO:0007669"/>
    <property type="project" value="UniProtKB-SubCell"/>
</dbReference>
<protein>
    <submittedName>
        <fullName evidence="11">Rel homology dimerization domain-containing protein</fullName>
    </submittedName>
</protein>
<dbReference type="Gene3D" id="2.60.40.10">
    <property type="entry name" value="Immunoglobulins"/>
    <property type="match status" value="1"/>
</dbReference>
<dbReference type="Pfam" id="PF00554">
    <property type="entry name" value="RHD_DNA_bind"/>
    <property type="match status" value="1"/>
</dbReference>
<evidence type="ECO:0000256" key="5">
    <source>
        <dbReference type="ARBA" id="ARBA00023015"/>
    </source>
</evidence>
<dbReference type="InterPro" id="IPR032397">
    <property type="entry name" value="RHD_dimer"/>
</dbReference>
<dbReference type="SUPFAM" id="SSF49417">
    <property type="entry name" value="p53-like transcription factors"/>
    <property type="match status" value="1"/>
</dbReference>
<organism evidence="11 12">
    <name type="scientific">Ditylenchus destructor</name>
    <dbReference type="NCBI Taxonomy" id="166010"/>
    <lineage>
        <taxon>Eukaryota</taxon>
        <taxon>Metazoa</taxon>
        <taxon>Ecdysozoa</taxon>
        <taxon>Nematoda</taxon>
        <taxon>Chromadorea</taxon>
        <taxon>Rhabditida</taxon>
        <taxon>Tylenchina</taxon>
        <taxon>Tylenchomorpha</taxon>
        <taxon>Sphaerularioidea</taxon>
        <taxon>Anguinidae</taxon>
        <taxon>Anguininae</taxon>
        <taxon>Ditylenchus</taxon>
    </lineage>
</organism>
<evidence type="ECO:0000256" key="8">
    <source>
        <dbReference type="ARBA" id="ARBA00023242"/>
    </source>
</evidence>
<dbReference type="PROSITE" id="PS00159">
    <property type="entry name" value="ALDOLASE_KDPG_KHG_1"/>
    <property type="match status" value="1"/>
</dbReference>
<dbReference type="Gene3D" id="2.60.40.340">
    <property type="entry name" value="Rel homology domain (RHD), DNA-binding domain"/>
    <property type="match status" value="1"/>
</dbReference>
<dbReference type="PANTHER" id="PTHR12533">
    <property type="entry name" value="NFAT"/>
    <property type="match status" value="1"/>
</dbReference>
<evidence type="ECO:0000256" key="6">
    <source>
        <dbReference type="ARBA" id="ARBA00023125"/>
    </source>
</evidence>
<dbReference type="Pfam" id="PF16179">
    <property type="entry name" value="RHD_dimer"/>
    <property type="match status" value="1"/>
</dbReference>
<keyword evidence="8" id="KW-0539">Nucleus</keyword>
<dbReference type="GO" id="GO:0005667">
    <property type="term" value="C:transcription regulator complex"/>
    <property type="evidence" value="ECO:0007669"/>
    <property type="project" value="TreeGrafter"/>
</dbReference>
<feature type="compositionally biased region" description="Low complexity" evidence="9">
    <location>
        <begin position="497"/>
        <end position="509"/>
    </location>
</feature>
<evidence type="ECO:0000313" key="11">
    <source>
        <dbReference type="EMBL" id="KAI1704400.1"/>
    </source>
</evidence>
<keyword evidence="6" id="KW-0238">DNA-binding</keyword>
<evidence type="ECO:0000256" key="2">
    <source>
        <dbReference type="ARBA" id="ARBA00004496"/>
    </source>
</evidence>
<evidence type="ECO:0000256" key="9">
    <source>
        <dbReference type="SAM" id="MobiDB-lite"/>
    </source>
</evidence>